<keyword evidence="13" id="KW-0812">Transmembrane</keyword>
<proteinExistence type="predicted"/>
<evidence type="ECO:0000256" key="9">
    <source>
        <dbReference type="ARBA" id="ARBA00022840"/>
    </source>
</evidence>
<evidence type="ECO:0000256" key="7">
    <source>
        <dbReference type="ARBA" id="ARBA00022741"/>
    </source>
</evidence>
<keyword evidence="4" id="KW-1003">Cell membrane</keyword>
<dbReference type="PANTHER" id="PTHR45528:SF1">
    <property type="entry name" value="SENSOR HISTIDINE KINASE CPXA"/>
    <property type="match status" value="1"/>
</dbReference>
<reference evidence="15 16" key="1">
    <citation type="journal article" date="2016" name="Nat. Commun.">
        <title>Thousands of microbial genomes shed light on interconnected biogeochemical processes in an aquifer system.</title>
        <authorList>
            <person name="Anantharaman K."/>
            <person name="Brown C.T."/>
            <person name="Hug L.A."/>
            <person name="Sharon I."/>
            <person name="Castelle C.J."/>
            <person name="Probst A.J."/>
            <person name="Thomas B.C."/>
            <person name="Singh A."/>
            <person name="Wilkins M.J."/>
            <person name="Karaoz U."/>
            <person name="Brodie E.L."/>
            <person name="Williams K.H."/>
            <person name="Hubbard S.S."/>
            <person name="Banfield J.F."/>
        </authorList>
    </citation>
    <scope>NUCLEOTIDE SEQUENCE [LARGE SCALE GENOMIC DNA]</scope>
</reference>
<keyword evidence="11 13" id="KW-0472">Membrane</keyword>
<dbReference type="AlphaFoldDB" id="A0A1F5BUM8"/>
<feature type="domain" description="HAMP" evidence="14">
    <location>
        <begin position="218"/>
        <end position="270"/>
    </location>
</feature>
<organism evidence="15 16">
    <name type="scientific">Candidatus Azambacteria bacterium RIFCSPLOWO2_01_FULL_46_25</name>
    <dbReference type="NCBI Taxonomy" id="1797298"/>
    <lineage>
        <taxon>Bacteria</taxon>
        <taxon>Candidatus Azamiibacteriota</taxon>
    </lineage>
</organism>
<evidence type="ECO:0000256" key="8">
    <source>
        <dbReference type="ARBA" id="ARBA00022777"/>
    </source>
</evidence>
<evidence type="ECO:0000256" key="1">
    <source>
        <dbReference type="ARBA" id="ARBA00000085"/>
    </source>
</evidence>
<evidence type="ECO:0000256" key="13">
    <source>
        <dbReference type="SAM" id="Phobius"/>
    </source>
</evidence>
<evidence type="ECO:0000313" key="15">
    <source>
        <dbReference type="EMBL" id="OGD34310.1"/>
    </source>
</evidence>
<name>A0A1F5BUM8_9BACT</name>
<evidence type="ECO:0000256" key="2">
    <source>
        <dbReference type="ARBA" id="ARBA00004651"/>
    </source>
</evidence>
<dbReference type="GO" id="GO:0000155">
    <property type="term" value="F:phosphorelay sensor kinase activity"/>
    <property type="evidence" value="ECO:0007669"/>
    <property type="project" value="TreeGrafter"/>
</dbReference>
<evidence type="ECO:0000256" key="5">
    <source>
        <dbReference type="ARBA" id="ARBA00022553"/>
    </source>
</evidence>
<comment type="caution">
    <text evidence="15">The sequence shown here is derived from an EMBL/GenBank/DDBJ whole genome shotgun (WGS) entry which is preliminary data.</text>
</comment>
<keyword evidence="8" id="KW-0418">Kinase</keyword>
<dbReference type="SUPFAM" id="SSF158472">
    <property type="entry name" value="HAMP domain-like"/>
    <property type="match status" value="1"/>
</dbReference>
<comment type="catalytic activity">
    <reaction evidence="1">
        <text>ATP + protein L-histidine = ADP + protein N-phospho-L-histidine.</text>
        <dbReference type="EC" id="2.7.13.3"/>
    </reaction>
</comment>
<keyword evidence="13" id="KW-1133">Transmembrane helix</keyword>
<keyword evidence="7" id="KW-0547">Nucleotide-binding</keyword>
<evidence type="ECO:0000256" key="6">
    <source>
        <dbReference type="ARBA" id="ARBA00022679"/>
    </source>
</evidence>
<evidence type="ECO:0000256" key="3">
    <source>
        <dbReference type="ARBA" id="ARBA00012438"/>
    </source>
</evidence>
<feature type="coiled-coil region" evidence="12">
    <location>
        <begin position="262"/>
        <end position="313"/>
    </location>
</feature>
<evidence type="ECO:0000256" key="12">
    <source>
        <dbReference type="SAM" id="Coils"/>
    </source>
</evidence>
<sequence>MDFRLTIKAKLLSAFFLVAVFFAGISYTTVKKMDAVHAVSDSVNNVNVPRVHALFEMKNIASEIQGQVTTFALIGAESAQAEGTEASSRKYELLASIEKMKRWAAVYKEKARADQYNKKFLERIANMEDSIVLYAIDIVKMKEEQRAPEEIAVAERGLRESGSFLKTTITGVIADELAALEQKGKDVHAFIVRAVFFAALMASAGALFALLTGLVIAQFFSARITVLRNAAVEIARGNLEKTIIVSSHDEIGNLGGAFNDMARKFEASRTELEKKNKQIEEKLSEVEQLNKLMVGRELKMAELKKEISELRKNNAPQQ</sequence>
<protein>
    <recommendedName>
        <fullName evidence="3">histidine kinase</fullName>
        <ecNumber evidence="3">2.7.13.3</ecNumber>
    </recommendedName>
</protein>
<evidence type="ECO:0000313" key="16">
    <source>
        <dbReference type="Proteomes" id="UP000176650"/>
    </source>
</evidence>
<evidence type="ECO:0000256" key="10">
    <source>
        <dbReference type="ARBA" id="ARBA00023012"/>
    </source>
</evidence>
<feature type="transmembrane region" description="Helical" evidence="13">
    <location>
        <begin position="195"/>
        <end position="220"/>
    </location>
</feature>
<dbReference type="PROSITE" id="PS50885">
    <property type="entry name" value="HAMP"/>
    <property type="match status" value="1"/>
</dbReference>
<evidence type="ECO:0000256" key="11">
    <source>
        <dbReference type="ARBA" id="ARBA00023136"/>
    </source>
</evidence>
<keyword evidence="9" id="KW-0067">ATP-binding</keyword>
<evidence type="ECO:0000256" key="4">
    <source>
        <dbReference type="ARBA" id="ARBA00022475"/>
    </source>
</evidence>
<comment type="subcellular location">
    <subcellularLocation>
        <location evidence="2">Cell membrane</location>
        <topology evidence="2">Multi-pass membrane protein</topology>
    </subcellularLocation>
</comment>
<dbReference type="EMBL" id="MEYS01000001">
    <property type="protein sequence ID" value="OGD34310.1"/>
    <property type="molecule type" value="Genomic_DNA"/>
</dbReference>
<keyword evidence="12" id="KW-0175">Coiled coil</keyword>
<dbReference type="SMART" id="SM00304">
    <property type="entry name" value="HAMP"/>
    <property type="match status" value="1"/>
</dbReference>
<dbReference type="GO" id="GO:0005886">
    <property type="term" value="C:plasma membrane"/>
    <property type="evidence" value="ECO:0007669"/>
    <property type="project" value="UniProtKB-SubCell"/>
</dbReference>
<dbReference type="Gene3D" id="6.10.340.10">
    <property type="match status" value="1"/>
</dbReference>
<dbReference type="InterPro" id="IPR050398">
    <property type="entry name" value="HssS/ArlS-like"/>
</dbReference>
<accession>A0A1F5BUM8</accession>
<dbReference type="CDD" id="cd06225">
    <property type="entry name" value="HAMP"/>
    <property type="match status" value="1"/>
</dbReference>
<dbReference type="Proteomes" id="UP000176650">
    <property type="component" value="Unassembled WGS sequence"/>
</dbReference>
<dbReference type="InterPro" id="IPR003660">
    <property type="entry name" value="HAMP_dom"/>
</dbReference>
<dbReference type="GO" id="GO:0005524">
    <property type="term" value="F:ATP binding"/>
    <property type="evidence" value="ECO:0007669"/>
    <property type="project" value="UniProtKB-KW"/>
</dbReference>
<dbReference type="PANTHER" id="PTHR45528">
    <property type="entry name" value="SENSOR HISTIDINE KINASE CPXA"/>
    <property type="match status" value="1"/>
</dbReference>
<dbReference type="EC" id="2.7.13.3" evidence="3"/>
<dbReference type="Pfam" id="PF00672">
    <property type="entry name" value="HAMP"/>
    <property type="match status" value="1"/>
</dbReference>
<keyword evidence="6" id="KW-0808">Transferase</keyword>
<keyword evidence="10" id="KW-0902">Two-component regulatory system</keyword>
<evidence type="ECO:0000259" key="14">
    <source>
        <dbReference type="PROSITE" id="PS50885"/>
    </source>
</evidence>
<dbReference type="STRING" id="1797298.A2988_02155"/>
<keyword evidence="5" id="KW-0597">Phosphoprotein</keyword>
<gene>
    <name evidence="15" type="ORF">A2988_02155</name>
</gene>